<dbReference type="Pfam" id="PF00248">
    <property type="entry name" value="Aldo_ket_red"/>
    <property type="match status" value="1"/>
</dbReference>
<proteinExistence type="predicted"/>
<evidence type="ECO:0000313" key="2">
    <source>
        <dbReference type="EMBL" id="QOY91940.1"/>
    </source>
</evidence>
<dbReference type="SUPFAM" id="SSF51430">
    <property type="entry name" value="NAD(P)-linked oxidoreductase"/>
    <property type="match status" value="1"/>
</dbReference>
<dbReference type="InterPro" id="IPR023210">
    <property type="entry name" value="NADP_OxRdtase_dom"/>
</dbReference>
<evidence type="ECO:0000259" key="1">
    <source>
        <dbReference type="Pfam" id="PF00248"/>
    </source>
</evidence>
<accession>A0A7S7NY41</accession>
<keyword evidence="3" id="KW-1185">Reference proteome</keyword>
<organism evidence="2 3">
    <name type="scientific">Paludibaculum fermentans</name>
    <dbReference type="NCBI Taxonomy" id="1473598"/>
    <lineage>
        <taxon>Bacteria</taxon>
        <taxon>Pseudomonadati</taxon>
        <taxon>Acidobacteriota</taxon>
        <taxon>Terriglobia</taxon>
        <taxon>Bryobacterales</taxon>
        <taxon>Bryobacteraceae</taxon>
        <taxon>Paludibaculum</taxon>
    </lineage>
</organism>
<feature type="domain" description="NADP-dependent oxidoreductase" evidence="1">
    <location>
        <begin position="15"/>
        <end position="314"/>
    </location>
</feature>
<gene>
    <name evidence="2" type="ORF">IRI77_07085</name>
</gene>
<dbReference type="InterPro" id="IPR036812">
    <property type="entry name" value="NAD(P)_OxRdtase_dom_sf"/>
</dbReference>
<reference evidence="2 3" key="1">
    <citation type="submission" date="2020-10" db="EMBL/GenBank/DDBJ databases">
        <title>Complete genome sequence of Paludibaculum fermentans P105T, a facultatively anaerobic acidobacterium capable of dissimilatory Fe(III) reduction.</title>
        <authorList>
            <person name="Dedysh S.N."/>
            <person name="Beletsky A.V."/>
            <person name="Kulichevskaya I.S."/>
            <person name="Mardanov A.V."/>
            <person name="Ravin N.V."/>
        </authorList>
    </citation>
    <scope>NUCLEOTIDE SEQUENCE [LARGE SCALE GENOMIC DNA]</scope>
    <source>
        <strain evidence="2 3">P105</strain>
    </source>
</reference>
<protein>
    <submittedName>
        <fullName evidence="2">Aldo/keto reductase</fullName>
    </submittedName>
</protein>
<dbReference type="KEGG" id="pfer:IRI77_07085"/>
<dbReference type="PANTHER" id="PTHR43312">
    <property type="entry name" value="D-THREO-ALDOSE 1-DEHYDROGENASE"/>
    <property type="match status" value="1"/>
</dbReference>
<dbReference type="PANTHER" id="PTHR43312:SF1">
    <property type="entry name" value="NADP-DEPENDENT OXIDOREDUCTASE DOMAIN-CONTAINING PROTEIN"/>
    <property type="match status" value="1"/>
</dbReference>
<dbReference type="CDD" id="cd19086">
    <property type="entry name" value="AKR_AKR11C1"/>
    <property type="match status" value="1"/>
</dbReference>
<evidence type="ECO:0000313" key="3">
    <source>
        <dbReference type="Proteomes" id="UP000593892"/>
    </source>
</evidence>
<sequence length="324" mass="36518">MHRRTLGRTGWQISEIGYGAWGLGGNQWRGHAEDDALAALRRALELGLNFIDTALAYNEGHSEQLIAQTLKETGATPYVATKVPPKNRIWPAQPGIGLDDVFPYDYVVECTETSLRNLGVETIDLQQFHVWNPEWIARDEWKKAIEDLKKAGKVRFWGISINDHQPDSALEACRTGLIDTVQVIYNIFDQTPEKNLYPLCQELNIGVLARVPLDEGALTGAITPETEFDPAEFRAWYFRGNHKQLVYDKVNSLRADLEPAGLNETLAETALRFCISHPAVSTVIPGMRKIRNVEQNMAVSEKGVLPAPVLEILRRHAWEKNFYS</sequence>
<dbReference type="AlphaFoldDB" id="A0A7S7NY41"/>
<dbReference type="EMBL" id="CP063849">
    <property type="protein sequence ID" value="QOY91940.1"/>
    <property type="molecule type" value="Genomic_DNA"/>
</dbReference>
<dbReference type="Proteomes" id="UP000593892">
    <property type="component" value="Chromosome"/>
</dbReference>
<dbReference type="Gene3D" id="3.20.20.100">
    <property type="entry name" value="NADP-dependent oxidoreductase domain"/>
    <property type="match status" value="1"/>
</dbReference>
<name>A0A7S7NY41_PALFE</name>
<dbReference type="InterPro" id="IPR053135">
    <property type="entry name" value="AKR2_Oxidoreductase"/>
</dbReference>